<reference evidence="1 2" key="1">
    <citation type="submission" date="2019-10" db="EMBL/GenBank/DDBJ databases">
        <title>Glycomyces albidus sp. nov., a novel actinomycete isolated from rhizosphere soil of wheat (Triticum aestivum L.).</title>
        <authorList>
            <person name="Qian L."/>
        </authorList>
    </citation>
    <scope>NUCLEOTIDE SEQUENCE [LARGE SCALE GENOMIC DNA]</scope>
    <source>
        <strain evidence="1 2">NEAU-7082</strain>
    </source>
</reference>
<dbReference type="Proteomes" id="UP000477750">
    <property type="component" value="Unassembled WGS sequence"/>
</dbReference>
<name>A0A6L5G6J6_9ACTN</name>
<comment type="caution">
    <text evidence="1">The sequence shown here is derived from an EMBL/GenBank/DDBJ whole genome shotgun (WGS) entry which is preliminary data.</text>
</comment>
<organism evidence="1 2">
    <name type="scientific">Glycomyces albidus</name>
    <dbReference type="NCBI Taxonomy" id="2656774"/>
    <lineage>
        <taxon>Bacteria</taxon>
        <taxon>Bacillati</taxon>
        <taxon>Actinomycetota</taxon>
        <taxon>Actinomycetes</taxon>
        <taxon>Glycomycetales</taxon>
        <taxon>Glycomycetaceae</taxon>
        <taxon>Glycomyces</taxon>
    </lineage>
</organism>
<dbReference type="PANTHER" id="PTHR33361">
    <property type="entry name" value="GLR0591 PROTEIN"/>
    <property type="match status" value="1"/>
</dbReference>
<dbReference type="PANTHER" id="PTHR33361:SF2">
    <property type="entry name" value="DUF885 DOMAIN-CONTAINING PROTEIN"/>
    <property type="match status" value="1"/>
</dbReference>
<dbReference type="RefSeq" id="WP_153024373.1">
    <property type="nucleotide sequence ID" value="NZ_WIAO01000005.1"/>
</dbReference>
<protein>
    <submittedName>
        <fullName evidence="1">DUF885 family protein</fullName>
    </submittedName>
</protein>
<dbReference type="EMBL" id="WIAO01000005">
    <property type="protein sequence ID" value="MQM25218.1"/>
    <property type="molecule type" value="Genomic_DNA"/>
</dbReference>
<keyword evidence="2" id="KW-1185">Reference proteome</keyword>
<sequence length="548" mass="59849">MTSPIFALADEYITSYAQLDPMFAGSVGIKGDFGVATDFGPDAEAERAKLYRDTLARLNALESTGPADDLARMHMAERLQVFIDKHETGEWRRALRVPYGLLQSLVGYIDIAPRATENDWRLNVARMRAIPEMLATWRQTMNAGIDAGTTVAVRQAVEGAKQARRNVESRVFDKHLKTYGDGPQAGDLREAAEAAYAAFAAAADYLEHTYAPHAAPGDGVGAERYQLAARASLGAVLDPHDAYAWAWDELHRIEDEMEAEAARILPGAGLAEVIAHLDATQAVETSEEYLAWLEAKHQGALEALNGVHFDIDPLLMNLDVQLVHGSSAGSAYYTGPSEDLTRPGRTWWPVADRERFRTWAELTTVFHEGVPGHHLQIGQAKVAGDGISRFSKVFGSVSGHAEGWALYAERLSDDLGWFTEPGTRLGMLKGSALRAARVVIDIGWHLDLPLPAAEAKRHGDRWNFDVALDVLTGRGRIAEHRAHPEIVRYAGWPGQAICYKLGERAWIGARDEAKAAAGSAFDLKAWHTAALNLGPIGLDNLASVLRAQ</sequence>
<proteinExistence type="predicted"/>
<evidence type="ECO:0000313" key="1">
    <source>
        <dbReference type="EMBL" id="MQM25218.1"/>
    </source>
</evidence>
<accession>A0A6L5G6J6</accession>
<dbReference type="AlphaFoldDB" id="A0A6L5G6J6"/>
<dbReference type="InterPro" id="IPR010281">
    <property type="entry name" value="DUF885"/>
</dbReference>
<gene>
    <name evidence="1" type="ORF">GFD30_06475</name>
</gene>
<evidence type="ECO:0000313" key="2">
    <source>
        <dbReference type="Proteomes" id="UP000477750"/>
    </source>
</evidence>
<dbReference type="Pfam" id="PF05960">
    <property type="entry name" value="DUF885"/>
    <property type="match status" value="1"/>
</dbReference>